<accession>A0AAD5U1A8</accession>
<dbReference type="EMBL" id="JADGJW010000454">
    <property type="protein sequence ID" value="KAJ3216909.1"/>
    <property type="molecule type" value="Genomic_DNA"/>
</dbReference>
<evidence type="ECO:0000313" key="2">
    <source>
        <dbReference type="EMBL" id="KAJ3216909.1"/>
    </source>
</evidence>
<feature type="coiled-coil region" evidence="1">
    <location>
        <begin position="90"/>
        <end position="124"/>
    </location>
</feature>
<dbReference type="Proteomes" id="UP001211065">
    <property type="component" value="Unassembled WGS sequence"/>
</dbReference>
<evidence type="ECO:0000313" key="3">
    <source>
        <dbReference type="Proteomes" id="UP001211065"/>
    </source>
</evidence>
<protein>
    <submittedName>
        <fullName evidence="2">Uncharacterized protein</fullName>
    </submittedName>
</protein>
<organism evidence="2 3">
    <name type="scientific">Clydaea vesicula</name>
    <dbReference type="NCBI Taxonomy" id="447962"/>
    <lineage>
        <taxon>Eukaryota</taxon>
        <taxon>Fungi</taxon>
        <taxon>Fungi incertae sedis</taxon>
        <taxon>Chytridiomycota</taxon>
        <taxon>Chytridiomycota incertae sedis</taxon>
        <taxon>Chytridiomycetes</taxon>
        <taxon>Lobulomycetales</taxon>
        <taxon>Lobulomycetaceae</taxon>
        <taxon>Clydaea</taxon>
    </lineage>
</organism>
<evidence type="ECO:0000256" key="1">
    <source>
        <dbReference type="SAM" id="Coils"/>
    </source>
</evidence>
<keyword evidence="3" id="KW-1185">Reference proteome</keyword>
<dbReference type="AlphaFoldDB" id="A0AAD5U1A8"/>
<proteinExistence type="predicted"/>
<feature type="coiled-coil region" evidence="1">
    <location>
        <begin position="166"/>
        <end position="193"/>
    </location>
</feature>
<gene>
    <name evidence="2" type="ORF">HK099_005683</name>
</gene>
<name>A0AAD5U1A8_9FUNG</name>
<sequence>MEKPHWIKYDQNIHKNKKKNLKMLGEPARTNNLTPKQRLRKFKDSKFQDNEDIHEDIPGRISNCLENLRMKDKKKLINLCNKLAAAELANEKIMSNLEFAATKNSDLEKQLDAIKLEAMEINKKYIEVVAKSEAEKHLLKNLKEKEELFDNSTKQQKIIEEYYQNFNSELSKLTCLTQKLEELNKRNILSEKKCTNDNAEEKKCNSPSPSFENNINISRYSENFDISNTSHLNHSSFDFLKNENISNNLLKKIIEKQNLLYADEKEILCDNEKPSKMFLKNKVKKILEISKRHSMQNENGTLFANQKILQMEHADKDFATSTTSSFKSDKIKIKKKTKRSKNKNIQCNRSEKYDFNHEVEDKSKNVQIKQGYLSNKQNENCNDLYNSSKHLHKKTNYTDEHFQHNHSHQQNYKSKEIKLNSKLIPHFICHLCTSGQLSNIHCTGVTNVKCNSVDKIDRSLEPNTVLPPKPHPKNDSFKYVNHGVVNFDEFEKSDLNNSSNKYMNNTNNLINRNKVDQSYLFLNESSMVKSLPDIVKELDDIIVDSGYNDPSRIDNVNIDNDLLDVISSLNGSAGY</sequence>
<keyword evidence="1" id="KW-0175">Coiled coil</keyword>
<comment type="caution">
    <text evidence="2">The sequence shown here is derived from an EMBL/GenBank/DDBJ whole genome shotgun (WGS) entry which is preliminary data.</text>
</comment>
<reference evidence="2" key="1">
    <citation type="submission" date="2020-05" db="EMBL/GenBank/DDBJ databases">
        <title>Phylogenomic resolution of chytrid fungi.</title>
        <authorList>
            <person name="Stajich J.E."/>
            <person name="Amses K."/>
            <person name="Simmons R."/>
            <person name="Seto K."/>
            <person name="Myers J."/>
            <person name="Bonds A."/>
            <person name="Quandt C.A."/>
            <person name="Barry K."/>
            <person name="Liu P."/>
            <person name="Grigoriev I."/>
            <person name="Longcore J.E."/>
            <person name="James T.Y."/>
        </authorList>
    </citation>
    <scope>NUCLEOTIDE SEQUENCE</scope>
    <source>
        <strain evidence="2">JEL0476</strain>
    </source>
</reference>